<name>A0A6C0U0G2_9GAMM</name>
<evidence type="ECO:0008006" key="5">
    <source>
        <dbReference type="Google" id="ProtNLM"/>
    </source>
</evidence>
<organism evidence="3 4">
    <name type="scientific">Kineobactrum salinum</name>
    <dbReference type="NCBI Taxonomy" id="2708301"/>
    <lineage>
        <taxon>Bacteria</taxon>
        <taxon>Pseudomonadati</taxon>
        <taxon>Pseudomonadota</taxon>
        <taxon>Gammaproteobacteria</taxon>
        <taxon>Cellvibrionales</taxon>
        <taxon>Halieaceae</taxon>
        <taxon>Kineobactrum</taxon>
    </lineage>
</organism>
<proteinExistence type="predicted"/>
<dbReference type="AlphaFoldDB" id="A0A6C0U0G2"/>
<keyword evidence="4" id="KW-1185">Reference proteome</keyword>
<evidence type="ECO:0000256" key="1">
    <source>
        <dbReference type="SAM" id="MobiDB-lite"/>
    </source>
</evidence>
<dbReference type="RefSeq" id="WP_163494750.1">
    <property type="nucleotide sequence ID" value="NZ_CP048711.1"/>
</dbReference>
<reference evidence="3 4" key="1">
    <citation type="submission" date="2020-02" db="EMBL/GenBank/DDBJ databases">
        <title>Genome sequencing for Kineobactrum sp. M2.</title>
        <authorList>
            <person name="Park S.-J."/>
        </authorList>
    </citation>
    <scope>NUCLEOTIDE SEQUENCE [LARGE SCALE GENOMIC DNA]</scope>
    <source>
        <strain evidence="3 4">M2</strain>
    </source>
</reference>
<dbReference type="PROSITE" id="PS51257">
    <property type="entry name" value="PROKAR_LIPOPROTEIN"/>
    <property type="match status" value="1"/>
</dbReference>
<protein>
    <recommendedName>
        <fullName evidence="5">EexN family lipoprotein</fullName>
    </recommendedName>
</protein>
<sequence>MRILATTLLLSGFLSLLSGCAGTANPANQVAAADQEGMRCKTMIKTGTRLGTKVCKTEAQWRQDARDSREATEDIQRTSTHGPAGEGI</sequence>
<keyword evidence="2" id="KW-0732">Signal</keyword>
<evidence type="ECO:0000256" key="2">
    <source>
        <dbReference type="SAM" id="SignalP"/>
    </source>
</evidence>
<feature type="compositionally biased region" description="Basic and acidic residues" evidence="1">
    <location>
        <begin position="61"/>
        <end position="76"/>
    </location>
</feature>
<gene>
    <name evidence="3" type="ORF">G3T16_08860</name>
</gene>
<accession>A0A6C0U0G2</accession>
<evidence type="ECO:0000313" key="3">
    <source>
        <dbReference type="EMBL" id="QIB65496.1"/>
    </source>
</evidence>
<dbReference type="Proteomes" id="UP000477680">
    <property type="component" value="Chromosome"/>
</dbReference>
<dbReference type="KEGG" id="kim:G3T16_08860"/>
<dbReference type="EMBL" id="CP048711">
    <property type="protein sequence ID" value="QIB65496.1"/>
    <property type="molecule type" value="Genomic_DNA"/>
</dbReference>
<feature type="chain" id="PRO_5025488570" description="EexN family lipoprotein" evidence="2">
    <location>
        <begin position="24"/>
        <end position="88"/>
    </location>
</feature>
<evidence type="ECO:0000313" key="4">
    <source>
        <dbReference type="Proteomes" id="UP000477680"/>
    </source>
</evidence>
<feature type="region of interest" description="Disordered" evidence="1">
    <location>
        <begin position="61"/>
        <end position="88"/>
    </location>
</feature>
<feature type="signal peptide" evidence="2">
    <location>
        <begin position="1"/>
        <end position="23"/>
    </location>
</feature>